<dbReference type="OrthoDB" id="8743055at2"/>
<accession>A0A418Y605</accession>
<evidence type="ECO:0000313" key="2">
    <source>
        <dbReference type="EMBL" id="RJG22539.1"/>
    </source>
</evidence>
<proteinExistence type="predicted"/>
<sequence>MFKRFVPLLCLSFLAAPVWSQSEPTPEAAATEPAPEQILVVGQRPGPGLWKISKGENVMWVFGAYSPLPVKMEWRAHEVEAVLSQSQEFLAPPSTGIGIGFSAVTVLPFIVGVKNNPDGAKLQDVLPADVYARWLALKAKYIGENKDIESERPMFASDELFRKGLAHAGLTGNTNIDKKLFGIAKKHKVKTTSTGMTVKIESPVKTIRAFKKSTLNDVACFSRTIEQLETDLDAMRIRANAWAVGDIAVIEKLKFIDRGEACSDAVLTSVVADLQPEIRTMKARARETWLVAAERSLATNKSTFAMLRMRDILDPKGLVAELQARGYTVEKPE</sequence>
<keyword evidence="1" id="KW-0732">Signal</keyword>
<keyword evidence="3" id="KW-1185">Reference proteome</keyword>
<reference evidence="2 3" key="1">
    <citation type="submission" date="2018-09" db="EMBL/GenBank/DDBJ databases">
        <authorList>
            <person name="Zhu H."/>
        </authorList>
    </citation>
    <scope>NUCLEOTIDE SEQUENCE [LARGE SCALE GENOMIC DNA]</scope>
    <source>
        <strain evidence="2 3">K1S02-61</strain>
    </source>
</reference>
<evidence type="ECO:0000313" key="3">
    <source>
        <dbReference type="Proteomes" id="UP000284006"/>
    </source>
</evidence>
<name>A0A418Y605_9BURK</name>
<dbReference type="Pfam" id="PF01963">
    <property type="entry name" value="TraB_PrgY_gumN"/>
    <property type="match status" value="1"/>
</dbReference>
<dbReference type="AlphaFoldDB" id="A0A418Y605"/>
<gene>
    <name evidence="2" type="ORF">D3872_05220</name>
</gene>
<feature type="chain" id="PRO_5019385648" evidence="1">
    <location>
        <begin position="21"/>
        <end position="333"/>
    </location>
</feature>
<evidence type="ECO:0000256" key="1">
    <source>
        <dbReference type="SAM" id="SignalP"/>
    </source>
</evidence>
<protein>
    <submittedName>
        <fullName evidence="2">TraB/GumN family protein</fullName>
    </submittedName>
</protein>
<dbReference type="CDD" id="cd14788">
    <property type="entry name" value="GumN"/>
    <property type="match status" value="1"/>
</dbReference>
<dbReference type="InterPro" id="IPR002816">
    <property type="entry name" value="TraB/PrgY/GumN_fam"/>
</dbReference>
<organism evidence="2 3">
    <name type="scientific">Massilia cavernae</name>
    <dbReference type="NCBI Taxonomy" id="2320864"/>
    <lineage>
        <taxon>Bacteria</taxon>
        <taxon>Pseudomonadati</taxon>
        <taxon>Pseudomonadota</taxon>
        <taxon>Betaproteobacteria</taxon>
        <taxon>Burkholderiales</taxon>
        <taxon>Oxalobacteraceae</taxon>
        <taxon>Telluria group</taxon>
        <taxon>Massilia</taxon>
    </lineage>
</organism>
<dbReference type="RefSeq" id="WP_119809794.1">
    <property type="nucleotide sequence ID" value="NZ_QYUP01000057.1"/>
</dbReference>
<dbReference type="EMBL" id="QYUP01000057">
    <property type="protein sequence ID" value="RJG22539.1"/>
    <property type="molecule type" value="Genomic_DNA"/>
</dbReference>
<comment type="caution">
    <text evidence="2">The sequence shown here is derived from an EMBL/GenBank/DDBJ whole genome shotgun (WGS) entry which is preliminary data.</text>
</comment>
<feature type="signal peptide" evidence="1">
    <location>
        <begin position="1"/>
        <end position="20"/>
    </location>
</feature>
<dbReference type="Proteomes" id="UP000284006">
    <property type="component" value="Unassembled WGS sequence"/>
</dbReference>